<gene>
    <name evidence="2" type="ORF">UFOPK3574_00516</name>
</gene>
<name>A0A6J5Z4X5_9ZZZZ</name>
<evidence type="ECO:0000313" key="2">
    <source>
        <dbReference type="EMBL" id="CAB4335420.1"/>
    </source>
</evidence>
<proteinExistence type="predicted"/>
<sequence>MKFRIDLMIPSMPKVAIIGKKISWFFSPERLSRGRKKKYSMKAENAAPANIAIGSETQNEPVFSRTAAPTNVEARARPPAAKLTTRVLRQTKTIAIAISE</sequence>
<evidence type="ECO:0000256" key="1">
    <source>
        <dbReference type="SAM" id="MobiDB-lite"/>
    </source>
</evidence>
<feature type="region of interest" description="Disordered" evidence="1">
    <location>
        <begin position="58"/>
        <end position="78"/>
    </location>
</feature>
<dbReference type="EMBL" id="CAESAF010000040">
    <property type="protein sequence ID" value="CAB4335420.1"/>
    <property type="molecule type" value="Genomic_DNA"/>
</dbReference>
<reference evidence="2" key="1">
    <citation type="submission" date="2020-05" db="EMBL/GenBank/DDBJ databases">
        <authorList>
            <person name="Chiriac C."/>
            <person name="Salcher M."/>
            <person name="Ghai R."/>
            <person name="Kavagutti S V."/>
        </authorList>
    </citation>
    <scope>NUCLEOTIDE SEQUENCE</scope>
</reference>
<dbReference type="AlphaFoldDB" id="A0A6J5Z4X5"/>
<accession>A0A6J5Z4X5</accession>
<organism evidence="2">
    <name type="scientific">freshwater metagenome</name>
    <dbReference type="NCBI Taxonomy" id="449393"/>
    <lineage>
        <taxon>unclassified sequences</taxon>
        <taxon>metagenomes</taxon>
        <taxon>ecological metagenomes</taxon>
    </lineage>
</organism>
<protein>
    <submittedName>
        <fullName evidence="2">Unannotated protein</fullName>
    </submittedName>
</protein>